<protein>
    <submittedName>
        <fullName evidence="2">Rtn protein</fullName>
    </submittedName>
</protein>
<evidence type="ECO:0000313" key="3">
    <source>
        <dbReference type="Proteomes" id="UP000031670"/>
    </source>
</evidence>
<reference evidence="2 3" key="1">
    <citation type="submission" date="2015-01" db="EMBL/GenBank/DDBJ databases">
        <title>Vibrio sp. C5 JCM 19232 whole genome shotgun sequence.</title>
        <authorList>
            <person name="Sawabe T."/>
            <person name="Meirelles P."/>
            <person name="Feng G."/>
            <person name="Sayaka M."/>
            <person name="Hattori M."/>
            <person name="Ohkuma M."/>
        </authorList>
    </citation>
    <scope>NUCLEOTIDE SEQUENCE [LARGE SCALE GENOMIC DNA]</scope>
    <source>
        <strain evidence="2 3">JCM19232</strain>
    </source>
</reference>
<gene>
    <name evidence="2" type="ORF">JCM19232_1585</name>
</gene>
<dbReference type="Gene3D" id="3.20.20.450">
    <property type="entry name" value="EAL domain"/>
    <property type="match status" value="1"/>
</dbReference>
<evidence type="ECO:0000259" key="1">
    <source>
        <dbReference type="PROSITE" id="PS50883"/>
    </source>
</evidence>
<dbReference type="Pfam" id="PF00563">
    <property type="entry name" value="EAL"/>
    <property type="match status" value="1"/>
</dbReference>
<dbReference type="PANTHER" id="PTHR33121">
    <property type="entry name" value="CYCLIC DI-GMP PHOSPHODIESTERASE PDEF"/>
    <property type="match status" value="1"/>
</dbReference>
<dbReference type="SUPFAM" id="SSF141868">
    <property type="entry name" value="EAL domain-like"/>
    <property type="match status" value="1"/>
</dbReference>
<dbReference type="AlphaFoldDB" id="A0A0B8PSK3"/>
<dbReference type="EMBL" id="BBSA01000034">
    <property type="protein sequence ID" value="GAM66073.1"/>
    <property type="molecule type" value="Genomic_DNA"/>
</dbReference>
<accession>A0A0B8PSK3</accession>
<dbReference type="InterPro" id="IPR035919">
    <property type="entry name" value="EAL_sf"/>
</dbReference>
<dbReference type="GO" id="GO:0071111">
    <property type="term" value="F:cyclic-guanylate-specific phosphodiesterase activity"/>
    <property type="evidence" value="ECO:0007669"/>
    <property type="project" value="InterPro"/>
</dbReference>
<name>A0A0B8PSK3_9VIBR</name>
<dbReference type="PANTHER" id="PTHR33121:SF79">
    <property type="entry name" value="CYCLIC DI-GMP PHOSPHODIESTERASE PDED-RELATED"/>
    <property type="match status" value="1"/>
</dbReference>
<dbReference type="InterPro" id="IPR050706">
    <property type="entry name" value="Cyclic-di-GMP_PDE-like"/>
</dbReference>
<dbReference type="SMART" id="SM00052">
    <property type="entry name" value="EAL"/>
    <property type="match status" value="1"/>
</dbReference>
<dbReference type="Proteomes" id="UP000031670">
    <property type="component" value="Unassembled WGS sequence"/>
</dbReference>
<sequence length="114" mass="12692">MLKLKARGIMFKLDDAGTGYGGFSYIQELPFDIIKIDRLFVSNIGVQGATRQVVDEIIAFSERLGLKMIAEGVENEKQSQSLLDKGVSEQQGFLFSKPLPLAQLMPWLTKKALD</sequence>
<proteinExistence type="predicted"/>
<organism evidence="2 3">
    <name type="scientific">Vibrio ishigakensis</name>
    <dbReference type="NCBI Taxonomy" id="1481914"/>
    <lineage>
        <taxon>Bacteria</taxon>
        <taxon>Pseudomonadati</taxon>
        <taxon>Pseudomonadota</taxon>
        <taxon>Gammaproteobacteria</taxon>
        <taxon>Vibrionales</taxon>
        <taxon>Vibrionaceae</taxon>
        <taxon>Vibrio</taxon>
    </lineage>
</organism>
<dbReference type="InterPro" id="IPR001633">
    <property type="entry name" value="EAL_dom"/>
</dbReference>
<dbReference type="CDD" id="cd01948">
    <property type="entry name" value="EAL"/>
    <property type="match status" value="1"/>
</dbReference>
<reference evidence="2 3" key="2">
    <citation type="submission" date="2015-01" db="EMBL/GenBank/DDBJ databases">
        <authorList>
            <consortium name="NBRP consortium"/>
            <person name="Sawabe T."/>
            <person name="Meirelles P."/>
            <person name="Feng G."/>
            <person name="Sayaka M."/>
            <person name="Hattori M."/>
            <person name="Ohkuma M."/>
        </authorList>
    </citation>
    <scope>NUCLEOTIDE SEQUENCE [LARGE SCALE GENOMIC DNA]</scope>
    <source>
        <strain evidence="2 3">JCM19232</strain>
    </source>
</reference>
<feature type="domain" description="EAL" evidence="1">
    <location>
        <begin position="1"/>
        <end position="112"/>
    </location>
</feature>
<evidence type="ECO:0000313" key="2">
    <source>
        <dbReference type="EMBL" id="GAM66073.1"/>
    </source>
</evidence>
<comment type="caution">
    <text evidence="2">The sequence shown here is derived from an EMBL/GenBank/DDBJ whole genome shotgun (WGS) entry which is preliminary data.</text>
</comment>
<dbReference type="PROSITE" id="PS50883">
    <property type="entry name" value="EAL"/>
    <property type="match status" value="1"/>
</dbReference>